<evidence type="ECO:0000256" key="3">
    <source>
        <dbReference type="ARBA" id="ARBA00022989"/>
    </source>
</evidence>
<reference evidence="8" key="2">
    <citation type="journal article" date="2019" name="IMA Fungus">
        <title>Genome sequencing and comparison of five Tilletia species to identify candidate genes for the detection of regulated species infecting wheat.</title>
        <authorList>
            <person name="Nguyen H.D.T."/>
            <person name="Sultana T."/>
            <person name="Kesanakurti P."/>
            <person name="Hambleton S."/>
        </authorList>
    </citation>
    <scope>NUCLEOTIDE SEQUENCE</scope>
    <source>
        <strain evidence="8">DAOMC 236422</strain>
    </source>
</reference>
<dbReference type="PANTHER" id="PTHR23508">
    <property type="entry name" value="CARBOXYLIC ACID TRANSPORTER PROTEIN HOMOLOG"/>
    <property type="match status" value="1"/>
</dbReference>
<dbReference type="PROSITE" id="PS50850">
    <property type="entry name" value="MFS"/>
    <property type="match status" value="1"/>
</dbReference>
<feature type="region of interest" description="Disordered" evidence="5">
    <location>
        <begin position="500"/>
        <end position="524"/>
    </location>
</feature>
<dbReference type="Gene3D" id="1.20.1250.20">
    <property type="entry name" value="MFS general substrate transporter like domains"/>
    <property type="match status" value="1"/>
</dbReference>
<feature type="domain" description="Major facilitator superfamily (MFS) profile" evidence="7">
    <location>
        <begin position="1"/>
        <end position="450"/>
    </location>
</feature>
<dbReference type="InterPro" id="IPR005828">
    <property type="entry name" value="MFS_sugar_transport-like"/>
</dbReference>
<keyword evidence="9" id="KW-1185">Reference proteome</keyword>
<dbReference type="Proteomes" id="UP000078113">
    <property type="component" value="Unassembled WGS sequence"/>
</dbReference>
<feature type="transmembrane region" description="Helical" evidence="6">
    <location>
        <begin position="214"/>
        <end position="235"/>
    </location>
</feature>
<dbReference type="Pfam" id="PF00083">
    <property type="entry name" value="Sugar_tr"/>
    <property type="match status" value="1"/>
</dbReference>
<evidence type="ECO:0000256" key="1">
    <source>
        <dbReference type="ARBA" id="ARBA00004141"/>
    </source>
</evidence>
<dbReference type="GO" id="GO:0046943">
    <property type="term" value="F:carboxylic acid transmembrane transporter activity"/>
    <property type="evidence" value="ECO:0007669"/>
    <property type="project" value="TreeGrafter"/>
</dbReference>
<evidence type="ECO:0000313" key="8">
    <source>
        <dbReference type="EMBL" id="KAE8265013.1"/>
    </source>
</evidence>
<reference evidence="8" key="1">
    <citation type="submission" date="2016-04" db="EMBL/GenBank/DDBJ databases">
        <authorList>
            <person name="Nguyen H.D."/>
            <person name="Samba Siva P."/>
            <person name="Cullis J."/>
            <person name="Levesque C.A."/>
            <person name="Hambleton S."/>
        </authorList>
    </citation>
    <scope>NUCLEOTIDE SEQUENCE</scope>
    <source>
        <strain evidence="8">DAOMC 236422</strain>
    </source>
</reference>
<proteinExistence type="predicted"/>
<dbReference type="AlphaFoldDB" id="A0A8X7T1L2"/>
<evidence type="ECO:0000259" key="7">
    <source>
        <dbReference type="PROSITE" id="PS50850"/>
    </source>
</evidence>
<feature type="transmembrane region" description="Helical" evidence="6">
    <location>
        <begin position="396"/>
        <end position="414"/>
    </location>
</feature>
<keyword evidence="3 6" id="KW-1133">Transmembrane helix</keyword>
<sequence length="524" mass="56989">MASHPNTFEEQDRQAKATVPFITYKVNIDEKMALSEPLTAKSSAIATPDGSKEYDFPSDPRETNLNKHSDIYTVLASGCALISDGYQITLMVTTNVLFTKRYGNDVYNSEVATRVSNSLLVGGVIGQVVFWWLTIARGGVGVGVGGEYPASSTSASEAANEKFGRKKRGTVFSFVTNVVLVLGGFSAIFIFLIVLSASQYGNTTSDADMRSLDITWRICFGIGALLPLIVFYFRWKMMNSKLYHRGAIRKNVPYLLAIKRYWKRFLGTSLSWAIYAFCVFPAGISSGTIIATIVKDPTLKITAEYQLLFAAMVIPGAVLGAFALPYFGSKYLLITGLAGYLIINLSIGLAWDKLMHNAPAFVVLFGLLNTFGSFGPGTACGLVSVESYPTALRGTFYGLSAAVAQTGAVIGTHVFRYVQDHYGKKWPFIIAAIVGLVGIVIAYFFVLDTTKFDLEAEDEAWRQYLLANGWNHEMGDGSSMGPSHLASEVVRDDDGRIAPQKGVIQDEEVSSPSSGVGKARCKDN</sequence>
<comment type="caution">
    <text evidence="8">The sequence shown here is derived from an EMBL/GenBank/DDBJ whole genome shotgun (WGS) entry which is preliminary data.</text>
</comment>
<protein>
    <recommendedName>
        <fullName evidence="7">Major facilitator superfamily (MFS) profile domain-containing protein</fullName>
    </recommendedName>
</protein>
<dbReference type="PANTHER" id="PTHR23508:SF10">
    <property type="entry name" value="CARBOXYLIC ACID TRANSPORTER PROTEIN HOMOLOG"/>
    <property type="match status" value="1"/>
</dbReference>
<evidence type="ECO:0000256" key="4">
    <source>
        <dbReference type="ARBA" id="ARBA00023136"/>
    </source>
</evidence>
<feature type="transmembrane region" description="Helical" evidence="6">
    <location>
        <begin position="426"/>
        <end position="446"/>
    </location>
</feature>
<keyword evidence="4 6" id="KW-0472">Membrane</keyword>
<feature type="transmembrane region" description="Helical" evidence="6">
    <location>
        <begin position="270"/>
        <end position="293"/>
    </location>
</feature>
<feature type="transmembrane region" description="Helical" evidence="6">
    <location>
        <begin position="363"/>
        <end position="384"/>
    </location>
</feature>
<dbReference type="GO" id="GO:0005886">
    <property type="term" value="C:plasma membrane"/>
    <property type="evidence" value="ECO:0007669"/>
    <property type="project" value="TreeGrafter"/>
</dbReference>
<accession>A0A8X7T1L2</accession>
<organism evidence="8 9">
    <name type="scientific">Tilletia walkeri</name>
    <dbReference type="NCBI Taxonomy" id="117179"/>
    <lineage>
        <taxon>Eukaryota</taxon>
        <taxon>Fungi</taxon>
        <taxon>Dikarya</taxon>
        <taxon>Basidiomycota</taxon>
        <taxon>Ustilaginomycotina</taxon>
        <taxon>Exobasidiomycetes</taxon>
        <taxon>Tilletiales</taxon>
        <taxon>Tilletiaceae</taxon>
        <taxon>Tilletia</taxon>
    </lineage>
</organism>
<evidence type="ECO:0000313" key="9">
    <source>
        <dbReference type="Proteomes" id="UP000078113"/>
    </source>
</evidence>
<evidence type="ECO:0000256" key="6">
    <source>
        <dbReference type="SAM" id="Phobius"/>
    </source>
</evidence>
<keyword evidence="2 6" id="KW-0812">Transmembrane</keyword>
<gene>
    <name evidence="8" type="ORF">A4X09_0g6790</name>
</gene>
<feature type="transmembrane region" description="Helical" evidence="6">
    <location>
        <begin position="171"/>
        <end position="194"/>
    </location>
</feature>
<name>A0A8X7T1L2_9BASI</name>
<comment type="subcellular location">
    <subcellularLocation>
        <location evidence="1">Membrane</location>
        <topology evidence="1">Multi-pass membrane protein</topology>
    </subcellularLocation>
</comment>
<dbReference type="InterPro" id="IPR020846">
    <property type="entry name" value="MFS_dom"/>
</dbReference>
<dbReference type="EMBL" id="LWDG02000484">
    <property type="protein sequence ID" value="KAE8265013.1"/>
    <property type="molecule type" value="Genomic_DNA"/>
</dbReference>
<feature type="transmembrane region" description="Helical" evidence="6">
    <location>
        <begin position="305"/>
        <end position="324"/>
    </location>
</feature>
<dbReference type="InterPro" id="IPR036259">
    <property type="entry name" value="MFS_trans_sf"/>
</dbReference>
<feature type="transmembrane region" description="Helical" evidence="6">
    <location>
        <begin position="331"/>
        <end position="351"/>
    </location>
</feature>
<evidence type="ECO:0000256" key="2">
    <source>
        <dbReference type="ARBA" id="ARBA00022692"/>
    </source>
</evidence>
<dbReference type="SUPFAM" id="SSF103473">
    <property type="entry name" value="MFS general substrate transporter"/>
    <property type="match status" value="1"/>
</dbReference>
<evidence type="ECO:0000256" key="5">
    <source>
        <dbReference type="SAM" id="MobiDB-lite"/>
    </source>
</evidence>